<proteinExistence type="predicted"/>
<dbReference type="AlphaFoldDB" id="A0A8H6FPU9"/>
<organism evidence="1 2">
    <name type="scientific">Letharia columbiana</name>
    <dbReference type="NCBI Taxonomy" id="112416"/>
    <lineage>
        <taxon>Eukaryota</taxon>
        <taxon>Fungi</taxon>
        <taxon>Dikarya</taxon>
        <taxon>Ascomycota</taxon>
        <taxon>Pezizomycotina</taxon>
        <taxon>Lecanoromycetes</taxon>
        <taxon>OSLEUM clade</taxon>
        <taxon>Lecanoromycetidae</taxon>
        <taxon>Lecanorales</taxon>
        <taxon>Lecanorineae</taxon>
        <taxon>Parmeliaceae</taxon>
        <taxon>Letharia</taxon>
    </lineage>
</organism>
<gene>
    <name evidence="1" type="ORF">HO173_009186</name>
</gene>
<comment type="caution">
    <text evidence="1">The sequence shown here is derived from an EMBL/GenBank/DDBJ whole genome shotgun (WGS) entry which is preliminary data.</text>
</comment>
<protein>
    <submittedName>
        <fullName evidence="1">Uncharacterized protein</fullName>
    </submittedName>
</protein>
<keyword evidence="2" id="KW-1185">Reference proteome</keyword>
<dbReference type="InterPro" id="IPR038883">
    <property type="entry name" value="AN11006-like"/>
</dbReference>
<evidence type="ECO:0000313" key="2">
    <source>
        <dbReference type="Proteomes" id="UP000578531"/>
    </source>
</evidence>
<dbReference type="OrthoDB" id="5372935at2759"/>
<name>A0A8H6FPU9_9LECA</name>
<dbReference type="EMBL" id="JACCJC010000047">
    <property type="protein sequence ID" value="KAF6232518.1"/>
    <property type="molecule type" value="Genomic_DNA"/>
</dbReference>
<dbReference type="PANTHER" id="PTHR42085:SF2">
    <property type="entry name" value="F-BOX DOMAIN-CONTAINING PROTEIN"/>
    <property type="match status" value="1"/>
</dbReference>
<dbReference type="SUPFAM" id="SSF48452">
    <property type="entry name" value="TPR-like"/>
    <property type="match status" value="1"/>
</dbReference>
<dbReference type="Proteomes" id="UP000578531">
    <property type="component" value="Unassembled WGS sequence"/>
</dbReference>
<dbReference type="InterPro" id="IPR011990">
    <property type="entry name" value="TPR-like_helical_dom_sf"/>
</dbReference>
<dbReference type="GeneID" id="59290838"/>
<sequence>MSIYSVRDIKGEETLISTSTRVSDLTNSRLSGHVKMREVSSKATFPFFDLPAELRNKIYRYLLSTKYTKVELTYHLQGPRVSLSFDGEHQSLIFIPFVSIRILGTNRQAYFEAADIFYRKNLFVSLTPSRFGFDSKMAGVVVVATDHHASNFKHLSMRVHISPHWYSDERSHTPFDQFIIAGDDLPSFCNILPGLNIHGLRHWKREIWISTNVCVQINVQRFADVESNKTKPETDPFSVKRLLELFRRLYGMRVRVGGHVTPSYKESIEYCAARQPPTAADLVCMISKRREEGTQSMQNSNIATAVTTFESALDLLRSGHMRLTIHPVTVATPETPDKQVTTAMQTLEINLRCLLASSYLELGEHAKSYRCAQDLRLTKLFDRYRTFSPPEGPDWARIMFIQAMAGKALGQPVQALMDLDLGLTFCPDDEAMKEERKSLCGFVRKKMNSDLQMNGARALDRRTTRLKKRQPSAVAQSVV</sequence>
<dbReference type="RefSeq" id="XP_037161944.1">
    <property type="nucleotide sequence ID" value="XM_037311077.1"/>
</dbReference>
<evidence type="ECO:0000313" key="1">
    <source>
        <dbReference type="EMBL" id="KAF6232518.1"/>
    </source>
</evidence>
<dbReference type="PANTHER" id="PTHR42085">
    <property type="entry name" value="F-BOX DOMAIN-CONTAINING PROTEIN"/>
    <property type="match status" value="1"/>
</dbReference>
<accession>A0A8H6FPU9</accession>
<dbReference type="Gene3D" id="1.25.40.10">
    <property type="entry name" value="Tetratricopeptide repeat domain"/>
    <property type="match status" value="1"/>
</dbReference>
<reference evidence="1 2" key="1">
    <citation type="journal article" date="2020" name="Genomics">
        <title>Complete, high-quality genomes from long-read metagenomic sequencing of two wolf lichen thalli reveals enigmatic genome architecture.</title>
        <authorList>
            <person name="McKenzie S.K."/>
            <person name="Walston R.F."/>
            <person name="Allen J.L."/>
        </authorList>
    </citation>
    <scope>NUCLEOTIDE SEQUENCE [LARGE SCALE GENOMIC DNA]</scope>
    <source>
        <strain evidence="1">WasteWater2</strain>
    </source>
</reference>